<name>A0A5C4X9Y1_9HYPH</name>
<proteinExistence type="predicted"/>
<sequence length="89" mass="10029">MSDEPKVLDLTATLRQVKVPIITIECRSCGRSDGLERKVLVRKHGAEMTFARLRRMAAMGCDRLVTVDGDQCHTRFPCLEPSSQSSHRE</sequence>
<dbReference type="OrthoDB" id="8396229at2"/>
<keyword evidence="2" id="KW-1185">Reference proteome</keyword>
<gene>
    <name evidence="1" type="ORF">FHP24_26215</name>
</gene>
<dbReference type="Proteomes" id="UP000311605">
    <property type="component" value="Unassembled WGS sequence"/>
</dbReference>
<reference evidence="1 2" key="1">
    <citation type="submission" date="2019-06" db="EMBL/GenBank/DDBJ databases">
        <title>The draft genome of Rhizobium smilacinae PTYR-5.</title>
        <authorList>
            <person name="Liu L."/>
            <person name="Li L."/>
            <person name="Zhang X."/>
        </authorList>
    </citation>
    <scope>NUCLEOTIDE SEQUENCE [LARGE SCALE GENOMIC DNA]</scope>
    <source>
        <strain evidence="1 2">PTYR-5</strain>
    </source>
</reference>
<protein>
    <submittedName>
        <fullName evidence="1">Uncharacterized protein</fullName>
    </submittedName>
</protein>
<comment type="caution">
    <text evidence="1">The sequence shown here is derived from an EMBL/GenBank/DDBJ whole genome shotgun (WGS) entry which is preliminary data.</text>
</comment>
<evidence type="ECO:0000313" key="1">
    <source>
        <dbReference type="EMBL" id="TNM60295.1"/>
    </source>
</evidence>
<organism evidence="1 2">
    <name type="scientific">Aliirhizobium smilacinae</name>
    <dbReference type="NCBI Taxonomy" id="1395944"/>
    <lineage>
        <taxon>Bacteria</taxon>
        <taxon>Pseudomonadati</taxon>
        <taxon>Pseudomonadota</taxon>
        <taxon>Alphaproteobacteria</taxon>
        <taxon>Hyphomicrobiales</taxon>
        <taxon>Rhizobiaceae</taxon>
        <taxon>Aliirhizobium</taxon>
    </lineage>
</organism>
<accession>A0A5C4X9Y1</accession>
<dbReference type="AlphaFoldDB" id="A0A5C4X9Y1"/>
<dbReference type="EMBL" id="VDMN01000009">
    <property type="protein sequence ID" value="TNM60295.1"/>
    <property type="molecule type" value="Genomic_DNA"/>
</dbReference>
<evidence type="ECO:0000313" key="2">
    <source>
        <dbReference type="Proteomes" id="UP000311605"/>
    </source>
</evidence>